<evidence type="ECO:0000313" key="1">
    <source>
        <dbReference type="EMBL" id="KAF4649183.1"/>
    </source>
</evidence>
<keyword evidence="2" id="KW-1185">Reference proteome</keyword>
<dbReference type="AlphaFoldDB" id="A0A7J6KPD8"/>
<gene>
    <name evidence="1" type="ORF">FOL47_002350</name>
</gene>
<dbReference type="Proteomes" id="UP000591131">
    <property type="component" value="Unassembled WGS sequence"/>
</dbReference>
<dbReference type="OrthoDB" id="8057024at2759"/>
<name>A0A7J6KPD8_PERCH</name>
<sequence>KIVLGYYEIDQEQHLLPDLAQCVSRDCSVQEEWKPTGEKPGWNLNDWCIGGMFPLEVMRAATYVIWRLGRHGSHINLKKEWQDKLTLWCWQRSQRDNHNLRSGHGRVSIEHASQMRLLLRKVTMSTRSWEAVVPDTLYNEVLEWVATVSDSHSAISWDRFCDPTILYCFCDASEALWACDVHCEGQRSKSPHVRFIGSVGVHPLTSRSIPAKELDSLYRAVELIKKIMMDCPRIKKVIFFTDSEITIHRLKAWSSGKHQRLDLGTYEKNRLQKIITFLTKTGFTVEHVAGRANPADAATRSGQEMMLNEEIDCGLKKSRSKGNLRYDPHSHRSVLNVHSAVIGGEKEDEHYQLVLTNDSMLRSKVLQSQLQDPWIQGMKIKIKEGAILKSPQTRGLQLDETTKLLGKRTLSWKAIDG</sequence>
<organism evidence="1 2">
    <name type="scientific">Perkinsus chesapeaki</name>
    <name type="common">Clam parasite</name>
    <name type="synonym">Perkinsus andrewsi</name>
    <dbReference type="NCBI Taxonomy" id="330153"/>
    <lineage>
        <taxon>Eukaryota</taxon>
        <taxon>Sar</taxon>
        <taxon>Alveolata</taxon>
        <taxon>Perkinsozoa</taxon>
        <taxon>Perkinsea</taxon>
        <taxon>Perkinsida</taxon>
        <taxon>Perkinsidae</taxon>
        <taxon>Perkinsus</taxon>
    </lineage>
</organism>
<dbReference type="EMBL" id="JAAPAO010001634">
    <property type="protein sequence ID" value="KAF4649183.1"/>
    <property type="molecule type" value="Genomic_DNA"/>
</dbReference>
<comment type="caution">
    <text evidence="1">The sequence shown here is derived from an EMBL/GenBank/DDBJ whole genome shotgun (WGS) entry which is preliminary data.</text>
</comment>
<feature type="non-terminal residue" evidence="1">
    <location>
        <position position="417"/>
    </location>
</feature>
<reference evidence="1 2" key="1">
    <citation type="submission" date="2020-04" db="EMBL/GenBank/DDBJ databases">
        <title>Perkinsus chesapeaki whole genome sequence.</title>
        <authorList>
            <person name="Bogema D.R."/>
        </authorList>
    </citation>
    <scope>NUCLEOTIDE SEQUENCE [LARGE SCALE GENOMIC DNA]</scope>
    <source>
        <strain evidence="1">ATCC PRA-425</strain>
    </source>
</reference>
<proteinExistence type="predicted"/>
<dbReference type="Pfam" id="PF05380">
    <property type="entry name" value="Peptidase_A17"/>
    <property type="match status" value="1"/>
</dbReference>
<accession>A0A7J6KPD8</accession>
<dbReference type="InterPro" id="IPR008042">
    <property type="entry name" value="Retrotrans_Pao"/>
</dbReference>
<evidence type="ECO:0000313" key="2">
    <source>
        <dbReference type="Proteomes" id="UP000591131"/>
    </source>
</evidence>
<protein>
    <submittedName>
        <fullName evidence="1">Uncharacterized protein</fullName>
    </submittedName>
</protein>